<dbReference type="CDD" id="cd11043">
    <property type="entry name" value="CYP90-like"/>
    <property type="match status" value="1"/>
</dbReference>
<keyword evidence="1 3" id="KW-0479">Metal-binding</keyword>
<keyword evidence="3 4" id="KW-0349">Heme</keyword>
<comment type="similarity">
    <text evidence="4">Belongs to the cytochrome P450 family.</text>
</comment>
<evidence type="ECO:0000313" key="5">
    <source>
        <dbReference type="EMBL" id="AIA99529.1"/>
    </source>
</evidence>
<dbReference type="InterPro" id="IPR017972">
    <property type="entry name" value="Cyt_P450_CS"/>
</dbReference>
<dbReference type="PRINTS" id="PR00463">
    <property type="entry name" value="EP450I"/>
</dbReference>
<dbReference type="GO" id="GO:0016705">
    <property type="term" value="F:oxidoreductase activity, acting on paired donors, with incorporation or reduction of molecular oxygen"/>
    <property type="evidence" value="ECO:0007669"/>
    <property type="project" value="InterPro"/>
</dbReference>
<dbReference type="GO" id="GO:0020037">
    <property type="term" value="F:heme binding"/>
    <property type="evidence" value="ECO:0007669"/>
    <property type="project" value="InterPro"/>
</dbReference>
<keyword evidence="2 3" id="KW-0408">Iron</keyword>
<dbReference type="Gene3D" id="1.10.630.10">
    <property type="entry name" value="Cytochrome P450"/>
    <property type="match status" value="1"/>
</dbReference>
<dbReference type="Pfam" id="PF00067">
    <property type="entry name" value="p450"/>
    <property type="match status" value="1"/>
</dbReference>
<keyword evidence="4" id="KW-0503">Monooxygenase</keyword>
<dbReference type="GO" id="GO:0016125">
    <property type="term" value="P:sterol metabolic process"/>
    <property type="evidence" value="ECO:0007669"/>
    <property type="project" value="TreeGrafter"/>
</dbReference>
<dbReference type="PRINTS" id="PR00385">
    <property type="entry name" value="P450"/>
</dbReference>
<organism evidence="5">
    <name type="scientific">Pinus armandii</name>
    <name type="common">Chinese white pine</name>
    <dbReference type="NCBI Taxonomy" id="88733"/>
    <lineage>
        <taxon>Eukaryota</taxon>
        <taxon>Viridiplantae</taxon>
        <taxon>Streptophyta</taxon>
        <taxon>Embryophyta</taxon>
        <taxon>Tracheophyta</taxon>
        <taxon>Spermatophyta</taxon>
        <taxon>Pinopsida</taxon>
        <taxon>Pinidae</taxon>
        <taxon>Conifers I</taxon>
        <taxon>Pinales</taxon>
        <taxon>Pinaceae</taxon>
        <taxon>Pinus</taxon>
        <taxon>Pinus subgen. Strobus</taxon>
    </lineage>
</organism>
<protein>
    <submittedName>
        <fullName evidence="5">CYP720</fullName>
    </submittedName>
</protein>
<reference evidence="5" key="1">
    <citation type="journal article" date="2016" name="Russ. J. Plant Physiol.">
        <title>Isolation a P450 gene in Pinus armandi and its expression after inoculation of Leptographium qinlingensis and treatment with methyl jasmonate.</title>
        <authorList>
            <person name="Pham T."/>
            <person name="Chen H."/>
            <person name="Dai L."/>
            <person name="Vu T.Q.T."/>
        </authorList>
    </citation>
    <scope>NUCLEOTIDE SEQUENCE</scope>
</reference>
<evidence type="ECO:0000256" key="4">
    <source>
        <dbReference type="RuleBase" id="RU000461"/>
    </source>
</evidence>
<keyword evidence="4" id="KW-0560">Oxidoreductase</keyword>
<dbReference type="InterPro" id="IPR001128">
    <property type="entry name" value="Cyt_P450"/>
</dbReference>
<feature type="binding site" description="axial binding residue" evidence="3">
    <location>
        <position position="437"/>
    </location>
    <ligand>
        <name>heme</name>
        <dbReference type="ChEBI" id="CHEBI:30413"/>
    </ligand>
    <ligandPart>
        <name>Fe</name>
        <dbReference type="ChEBI" id="CHEBI:18248"/>
    </ligandPart>
</feature>
<dbReference type="GO" id="GO:0004497">
    <property type="term" value="F:monooxygenase activity"/>
    <property type="evidence" value="ECO:0007669"/>
    <property type="project" value="UniProtKB-KW"/>
</dbReference>
<dbReference type="GO" id="GO:0005506">
    <property type="term" value="F:iron ion binding"/>
    <property type="evidence" value="ECO:0007669"/>
    <property type="project" value="InterPro"/>
</dbReference>
<sequence>MGKAPMANQISLLLAVLTAAVAAVALHLIHRWWNVQKGEKKTNNDKNQAVHLPPGSTGWPLIGETFSFYRSMTSNRRRKFIDDREKRYNSDIFVSHLFGSQVVVSSDPQFNKYVLQNEGRFFQAHYPKAIKALIGDYGLLSVHGDLQRKLHGIAVNLLMFERLKFDFMEEIQNLVHSTLDRWADKKEISLQTECHQMVLNLMAKQLLDLSPSKETNEICKLFVDYTNAVMAIPIKIPGSTYAKGLKARKVLIRKISNMIKDRRDHPHIVHKDLLTKLLEEGSISDEIICDFILFLLFAGHETSSRAMTFSVKFLTTCPKALNQMKEEHDAILKAKGGHKKLEWDDYKSMKFTQCVINETLRLGNFAPGVYRETKEDTKVKDCLIPKGWLVFAFLTATHLDEKLHNEAHTFNPWRWELDQDVSNDHLFSPFGRGARLCPGSHLARLELALFLHIFITRFRWEALADEHHLYFPLPYLSKGFPMCLYDRE</sequence>
<dbReference type="GO" id="GO:0016132">
    <property type="term" value="P:brassinosteroid biosynthetic process"/>
    <property type="evidence" value="ECO:0007669"/>
    <property type="project" value="TreeGrafter"/>
</dbReference>
<gene>
    <name evidence="5" type="primary">CYP720</name>
</gene>
<dbReference type="InterPro" id="IPR036396">
    <property type="entry name" value="Cyt_P450_sf"/>
</dbReference>
<dbReference type="GO" id="GO:0010268">
    <property type="term" value="P:brassinosteroid homeostasis"/>
    <property type="evidence" value="ECO:0007669"/>
    <property type="project" value="TreeGrafter"/>
</dbReference>
<dbReference type="InterPro" id="IPR002401">
    <property type="entry name" value="Cyt_P450_E_grp-I"/>
</dbReference>
<dbReference type="PROSITE" id="PS00086">
    <property type="entry name" value="CYTOCHROME_P450"/>
    <property type="match status" value="1"/>
</dbReference>
<evidence type="ECO:0000256" key="1">
    <source>
        <dbReference type="ARBA" id="ARBA00022723"/>
    </source>
</evidence>
<comment type="cofactor">
    <cofactor evidence="3">
        <name>heme</name>
        <dbReference type="ChEBI" id="CHEBI:30413"/>
    </cofactor>
</comment>
<dbReference type="EMBL" id="KJ624415">
    <property type="protein sequence ID" value="AIA99529.1"/>
    <property type="molecule type" value="mRNA"/>
</dbReference>
<proteinExistence type="evidence at transcript level"/>
<dbReference type="PANTHER" id="PTHR24286">
    <property type="entry name" value="CYTOCHROME P450 26"/>
    <property type="match status" value="1"/>
</dbReference>
<accession>A0A060CWC8</accession>
<name>A0A060CWC8_PINAR</name>
<evidence type="ECO:0000256" key="3">
    <source>
        <dbReference type="PIRSR" id="PIRSR602401-1"/>
    </source>
</evidence>
<dbReference type="PANTHER" id="PTHR24286:SF232">
    <property type="entry name" value="CYTOCHROME P450 SUPERFAMILY PROTEIN"/>
    <property type="match status" value="1"/>
</dbReference>
<dbReference type="AlphaFoldDB" id="A0A060CWC8"/>
<dbReference type="SUPFAM" id="SSF48264">
    <property type="entry name" value="Cytochrome P450"/>
    <property type="match status" value="1"/>
</dbReference>
<evidence type="ECO:0000256" key="2">
    <source>
        <dbReference type="ARBA" id="ARBA00023004"/>
    </source>
</evidence>